<keyword evidence="1 3" id="KW-0547">Nucleotide-binding</keyword>
<keyword evidence="2 3" id="KW-0067">ATP-binding</keyword>
<dbReference type="Gene3D" id="3.40.50.300">
    <property type="entry name" value="P-loop containing nucleotide triphosphate hydrolases"/>
    <property type="match status" value="2"/>
</dbReference>
<evidence type="ECO:0000256" key="1">
    <source>
        <dbReference type="ARBA" id="ARBA00022741"/>
    </source>
</evidence>
<dbReference type="Pfam" id="PF23139">
    <property type="entry name" value="OB_YrrC"/>
    <property type="match status" value="1"/>
</dbReference>
<evidence type="ECO:0000313" key="6">
    <source>
        <dbReference type="Proteomes" id="UP000016057"/>
    </source>
</evidence>
<keyword evidence="3" id="KW-0238">DNA-binding</keyword>
<dbReference type="RefSeq" id="WP_009491787.1">
    <property type="nucleotide sequence ID" value="NZ_AMYT01000021.1"/>
</dbReference>
<dbReference type="eggNOG" id="COG0507">
    <property type="taxonomic scope" value="Bacteria"/>
</dbReference>
<evidence type="ECO:0000256" key="3">
    <source>
        <dbReference type="HAMAP-Rule" id="MF_01488"/>
    </source>
</evidence>
<protein>
    <recommendedName>
        <fullName evidence="3">ATP-dependent RecD2 DNA helicase</fullName>
        <ecNumber evidence="3">5.6.2.3</ecNumber>
    </recommendedName>
    <alternativeName>
        <fullName evidence="3">DNA 5'-3' helicase subunit RecD2</fullName>
    </alternativeName>
</protein>
<dbReference type="InterPro" id="IPR027785">
    <property type="entry name" value="UvrD-like_helicase_C"/>
</dbReference>
<dbReference type="NCBIfam" id="TIGR01448">
    <property type="entry name" value="recD_rel"/>
    <property type="match status" value="1"/>
</dbReference>
<reference evidence="5 6" key="1">
    <citation type="journal article" date="2013" name="Genome Announc.">
        <title>Draft Genome Sequence of Catellicoccus marimammalium, a Novel Species Commonly Found in Gull Feces.</title>
        <authorList>
            <person name="Weigand M.R."/>
            <person name="Ryu H."/>
            <person name="Bozcek L."/>
            <person name="Konstantinidis K.T."/>
            <person name="Santo Domingo J.W."/>
        </authorList>
    </citation>
    <scope>NUCLEOTIDE SEQUENCE [LARGE SCALE GENOMIC DNA]</scope>
    <source>
        <strain evidence="5 6">M35/04/3</strain>
    </source>
</reference>
<dbReference type="Gene3D" id="1.10.10.2220">
    <property type="match status" value="1"/>
</dbReference>
<dbReference type="Pfam" id="PF13538">
    <property type="entry name" value="UvrD_C_2"/>
    <property type="match status" value="1"/>
</dbReference>
<dbReference type="GO" id="GO:0006310">
    <property type="term" value="P:DNA recombination"/>
    <property type="evidence" value="ECO:0007669"/>
    <property type="project" value="InterPro"/>
</dbReference>
<keyword evidence="3" id="KW-0413">Isomerase</keyword>
<accession>K8Z8D0</accession>
<comment type="similarity">
    <text evidence="3">Belongs to the RecD family. RecD2 subfamily.</text>
</comment>
<dbReference type="AlphaFoldDB" id="K8Z8D0"/>
<feature type="domain" description="AAA+ ATPase" evidence="4">
    <location>
        <begin position="345"/>
        <end position="496"/>
    </location>
</feature>
<dbReference type="GO" id="GO:0009338">
    <property type="term" value="C:exodeoxyribonuclease V complex"/>
    <property type="evidence" value="ECO:0007669"/>
    <property type="project" value="TreeGrafter"/>
</dbReference>
<dbReference type="Pfam" id="PF14490">
    <property type="entry name" value="HHH_RecD2"/>
    <property type="match status" value="1"/>
</dbReference>
<organism evidence="5 6">
    <name type="scientific">Catellicoccus marimammalium M35/04/3</name>
    <dbReference type="NCBI Taxonomy" id="1234409"/>
    <lineage>
        <taxon>Bacteria</taxon>
        <taxon>Bacillati</taxon>
        <taxon>Bacillota</taxon>
        <taxon>Bacilli</taxon>
        <taxon>Lactobacillales</taxon>
        <taxon>Enterococcaceae</taxon>
        <taxon>Catellicoccus</taxon>
    </lineage>
</organism>
<evidence type="ECO:0000313" key="5">
    <source>
        <dbReference type="EMBL" id="EKU27095.1"/>
    </source>
</evidence>
<dbReference type="GO" id="GO:0017116">
    <property type="term" value="F:single-stranded DNA helicase activity"/>
    <property type="evidence" value="ECO:0007669"/>
    <property type="project" value="TreeGrafter"/>
</dbReference>
<dbReference type="OrthoDB" id="9803432at2"/>
<dbReference type="CDD" id="cd18809">
    <property type="entry name" value="SF1_C_RecD"/>
    <property type="match status" value="1"/>
</dbReference>
<dbReference type="Pfam" id="PF13245">
    <property type="entry name" value="AAA_19"/>
    <property type="match status" value="1"/>
</dbReference>
<dbReference type="GO" id="GO:0003677">
    <property type="term" value="F:DNA binding"/>
    <property type="evidence" value="ECO:0007669"/>
    <property type="project" value="UniProtKB-UniRule"/>
</dbReference>
<dbReference type="CDD" id="cd17933">
    <property type="entry name" value="DEXSc_RecD-like"/>
    <property type="match status" value="1"/>
</dbReference>
<name>K8Z8D0_9ENTE</name>
<dbReference type="InterPro" id="IPR055446">
    <property type="entry name" value="RecD2_N_OB"/>
</dbReference>
<evidence type="ECO:0000256" key="2">
    <source>
        <dbReference type="ARBA" id="ARBA00022840"/>
    </source>
</evidence>
<dbReference type="HAMAP" id="MF_01488">
    <property type="entry name" value="RecD2"/>
    <property type="match status" value="1"/>
</dbReference>
<dbReference type="GO" id="GO:0016887">
    <property type="term" value="F:ATP hydrolysis activity"/>
    <property type="evidence" value="ECO:0007669"/>
    <property type="project" value="RHEA"/>
</dbReference>
<dbReference type="SUPFAM" id="SSF52540">
    <property type="entry name" value="P-loop containing nucleoside triphosphate hydrolases"/>
    <property type="match status" value="2"/>
</dbReference>
<proteinExistence type="inferred from homology"/>
<dbReference type="GO" id="GO:0043139">
    <property type="term" value="F:5'-3' DNA helicase activity"/>
    <property type="evidence" value="ECO:0007669"/>
    <property type="project" value="UniProtKB-UniRule"/>
</dbReference>
<dbReference type="InterPro" id="IPR050534">
    <property type="entry name" value="Coronavir_polyprotein_1ab"/>
</dbReference>
<dbReference type="GO" id="GO:0005524">
    <property type="term" value="F:ATP binding"/>
    <property type="evidence" value="ECO:0007669"/>
    <property type="project" value="UniProtKB-UniRule"/>
</dbReference>
<dbReference type="Pfam" id="PF18335">
    <property type="entry name" value="SH3_13"/>
    <property type="match status" value="1"/>
</dbReference>
<dbReference type="InterPro" id="IPR027417">
    <property type="entry name" value="P-loop_NTPase"/>
</dbReference>
<dbReference type="InterPro" id="IPR006345">
    <property type="entry name" value="RecD2"/>
</dbReference>
<dbReference type="Proteomes" id="UP000016057">
    <property type="component" value="Unassembled WGS sequence"/>
</dbReference>
<dbReference type="InterPro" id="IPR041451">
    <property type="entry name" value="RecD2_SH13"/>
</dbReference>
<feature type="binding site" evidence="3">
    <location>
        <begin position="356"/>
        <end position="360"/>
    </location>
    <ligand>
        <name>ATP</name>
        <dbReference type="ChEBI" id="CHEBI:30616"/>
    </ligand>
</feature>
<dbReference type="InterPro" id="IPR003593">
    <property type="entry name" value="AAA+_ATPase"/>
</dbReference>
<comment type="catalytic activity">
    <reaction evidence="3">
        <text>ATP + H2O = ADP + phosphate + H(+)</text>
        <dbReference type="Rhea" id="RHEA:13065"/>
        <dbReference type="ChEBI" id="CHEBI:15377"/>
        <dbReference type="ChEBI" id="CHEBI:15378"/>
        <dbReference type="ChEBI" id="CHEBI:30616"/>
        <dbReference type="ChEBI" id="CHEBI:43474"/>
        <dbReference type="ChEBI" id="CHEBI:456216"/>
        <dbReference type="EC" id="5.6.2.3"/>
    </reaction>
</comment>
<dbReference type="EMBL" id="AMYT01000021">
    <property type="protein sequence ID" value="EKU27095.1"/>
    <property type="molecule type" value="Genomic_DNA"/>
</dbReference>
<evidence type="ECO:0000259" key="4">
    <source>
        <dbReference type="SMART" id="SM00382"/>
    </source>
</evidence>
<keyword evidence="6" id="KW-1185">Reference proteome</keyword>
<dbReference type="PATRIC" id="fig|1234409.3.peg.1043"/>
<comment type="caution">
    <text evidence="5">The sequence shown here is derived from an EMBL/GenBank/DDBJ whole genome shotgun (WGS) entry which is preliminary data.</text>
</comment>
<dbReference type="STRING" id="1234409.C683_1091"/>
<dbReference type="EC" id="5.6.2.3" evidence="3"/>
<dbReference type="PANTHER" id="PTHR43788:SF6">
    <property type="entry name" value="DNA HELICASE B"/>
    <property type="match status" value="1"/>
</dbReference>
<keyword evidence="3" id="KW-0378">Hydrolase</keyword>
<dbReference type="PANTHER" id="PTHR43788">
    <property type="entry name" value="DNA2/NAM7 HELICASE FAMILY MEMBER"/>
    <property type="match status" value="1"/>
</dbReference>
<dbReference type="InterPro" id="IPR029493">
    <property type="entry name" value="RecD2-like_HHH"/>
</dbReference>
<gene>
    <name evidence="3" type="primary">recD2</name>
    <name evidence="5" type="ORF">C683_1091</name>
</gene>
<keyword evidence="3 5" id="KW-0347">Helicase</keyword>
<dbReference type="SMART" id="SM00382">
    <property type="entry name" value="AAA"/>
    <property type="match status" value="1"/>
</dbReference>
<comment type="function">
    <text evidence="3">DNA-dependent ATPase and ATP-dependent 5'-3' DNA helicase. Has no activity on blunt DNA or DNA with 3'-overhangs, requires at least 10 bases of 5'-ssDNA for helicase activity.</text>
</comment>
<sequence>MEETQITGQVLRIVFQRGDYAIASVRIIGTPPTHLEQRTMVVGTLPELVESETYDFIGHVVEHPTYGWQWQVESFHLHEPDEVEHLVEYFSSERFTGVGKKTAESIIETLGKDAIAKIKEDPSCLDEVPKLRQKQKEVLIKEVQAHYGKDQILLELRNLGLSGPQAEKIYKKEKQRSLAVIQKNPYQLLKMDLRISFDKVDHIARELGIEATDQRRLQAGVEMVLQLHCYRSGDTYLDLRSLLETAQKELEKGQSEPIDIALIQEAISDLLKERKLYFVKEEESQVYLPTFFDAETSIVFALQRLAEAPVPYSEDEIDQAIQKLEKKSTFRYGNSQKRALKKAMQHNVFLLTGGPGTGKTTIIKAILELYSMLEEVPLEAKDGEDTLFHLAAPTGRAARRMHESTGLPAATIHRMLGLGLGEEVQEANREIRDGIVIVDEFSMVDTLLCKTLLEAIDTGVKVIFVGDHFQLPSVGPGQILGDLLASEVLPFEELQDIYRQNEDSTIIDVAHEVCQGVMPQDFTAKKADRSYFERPASELKDSIQQIVEVALKKGYSAKTLQVLAPTYNGEAGIHALNQTLQQVMNPDFGKKEPFVADQCTYYEGDKIINLENDVENNVFNGDIGFVTAIQDGKLWVDFEGNEVSFTKKEKDRISLAYCCSIHKSQGSEYDSVIIPMVNRYPIPLLKRNLLYTAITRAKKSVIFIGEEMAFQRCIETPGNERKTGLIYHLHRVFGEPKTEQEEKYNVEVEEKIEEEAIAYINEPIEEEKEEDYVLTNEKVYQRLISPMIGMDGKTPWDFIKEQD</sequence>
<dbReference type="Gene3D" id="2.30.30.940">
    <property type="match status" value="1"/>
</dbReference>